<comment type="caution">
    <text evidence="2">The sequence shown here is derived from an EMBL/GenBank/DDBJ whole genome shotgun (WGS) entry which is preliminary data.</text>
</comment>
<organism evidence="2 3">
    <name type="scientific">Aldrovandia affinis</name>
    <dbReference type="NCBI Taxonomy" id="143900"/>
    <lineage>
        <taxon>Eukaryota</taxon>
        <taxon>Metazoa</taxon>
        <taxon>Chordata</taxon>
        <taxon>Craniata</taxon>
        <taxon>Vertebrata</taxon>
        <taxon>Euteleostomi</taxon>
        <taxon>Actinopterygii</taxon>
        <taxon>Neopterygii</taxon>
        <taxon>Teleostei</taxon>
        <taxon>Notacanthiformes</taxon>
        <taxon>Halosauridae</taxon>
        <taxon>Aldrovandia</taxon>
    </lineage>
</organism>
<name>A0AAD7W0M1_9TELE</name>
<dbReference type="EMBL" id="JAINUG010000449">
    <property type="protein sequence ID" value="KAJ8371492.1"/>
    <property type="molecule type" value="Genomic_DNA"/>
</dbReference>
<feature type="non-terminal residue" evidence="2">
    <location>
        <position position="125"/>
    </location>
</feature>
<sequence>MDDPKITSLSELKRAVRNMRWIAGGTHTRGGTALRPPGLWELQAVQQSGRRADRRTVGHSGLQAPVLALQPAQHQGGGDRDRGRVPQSSLRQHAAGDHLPGDGPPRGLPEDHRPRPAAGGGLLQQ</sequence>
<evidence type="ECO:0000313" key="3">
    <source>
        <dbReference type="Proteomes" id="UP001221898"/>
    </source>
</evidence>
<keyword evidence="3" id="KW-1185">Reference proteome</keyword>
<dbReference type="AlphaFoldDB" id="A0AAD7W0M1"/>
<feature type="region of interest" description="Disordered" evidence="1">
    <location>
        <begin position="45"/>
        <end position="125"/>
    </location>
</feature>
<evidence type="ECO:0000313" key="2">
    <source>
        <dbReference type="EMBL" id="KAJ8371492.1"/>
    </source>
</evidence>
<dbReference type="Proteomes" id="UP001221898">
    <property type="component" value="Unassembled WGS sequence"/>
</dbReference>
<gene>
    <name evidence="2" type="ORF">AAFF_G00308100</name>
</gene>
<proteinExistence type="predicted"/>
<protein>
    <submittedName>
        <fullName evidence="2">Uncharacterized protein</fullName>
    </submittedName>
</protein>
<evidence type="ECO:0000256" key="1">
    <source>
        <dbReference type="SAM" id="MobiDB-lite"/>
    </source>
</evidence>
<accession>A0AAD7W0M1</accession>
<reference evidence="2" key="1">
    <citation type="journal article" date="2023" name="Science">
        <title>Genome structures resolve the early diversification of teleost fishes.</title>
        <authorList>
            <person name="Parey E."/>
            <person name="Louis A."/>
            <person name="Montfort J."/>
            <person name="Bouchez O."/>
            <person name="Roques C."/>
            <person name="Iampietro C."/>
            <person name="Lluch J."/>
            <person name="Castinel A."/>
            <person name="Donnadieu C."/>
            <person name="Desvignes T."/>
            <person name="Floi Bucao C."/>
            <person name="Jouanno E."/>
            <person name="Wen M."/>
            <person name="Mejri S."/>
            <person name="Dirks R."/>
            <person name="Jansen H."/>
            <person name="Henkel C."/>
            <person name="Chen W.J."/>
            <person name="Zahm M."/>
            <person name="Cabau C."/>
            <person name="Klopp C."/>
            <person name="Thompson A.W."/>
            <person name="Robinson-Rechavi M."/>
            <person name="Braasch I."/>
            <person name="Lecointre G."/>
            <person name="Bobe J."/>
            <person name="Postlethwait J.H."/>
            <person name="Berthelot C."/>
            <person name="Roest Crollius H."/>
            <person name="Guiguen Y."/>
        </authorList>
    </citation>
    <scope>NUCLEOTIDE SEQUENCE</scope>
    <source>
        <strain evidence="2">NC1722</strain>
    </source>
</reference>